<feature type="transmembrane region" description="Helical" evidence="12">
    <location>
        <begin position="248"/>
        <end position="270"/>
    </location>
</feature>
<evidence type="ECO:0000313" key="15">
    <source>
        <dbReference type="Proteomes" id="UP000664277"/>
    </source>
</evidence>
<dbReference type="Pfam" id="PF00487">
    <property type="entry name" value="FA_desaturase"/>
    <property type="match status" value="1"/>
</dbReference>
<comment type="caution">
    <text evidence="14">The sequence shown here is derived from an EMBL/GenBank/DDBJ whole genome shotgun (WGS) entry which is preliminary data.</text>
</comment>
<accession>A0A8J7TLS2</accession>
<dbReference type="CDD" id="cd03505">
    <property type="entry name" value="Delta9-FADS-like"/>
    <property type="match status" value="1"/>
</dbReference>
<dbReference type="EMBL" id="JAFLCK010000003">
    <property type="protein sequence ID" value="MBN8659308.1"/>
    <property type="molecule type" value="Genomic_DNA"/>
</dbReference>
<comment type="subcellular location">
    <subcellularLocation>
        <location evidence="1">Membrane</location>
        <topology evidence="1">Multi-pass membrane protein</topology>
    </subcellularLocation>
</comment>
<dbReference type="GO" id="GO:0006633">
    <property type="term" value="P:fatty acid biosynthetic process"/>
    <property type="evidence" value="ECO:0007669"/>
    <property type="project" value="UniProtKB-KW"/>
</dbReference>
<dbReference type="GO" id="GO:0016717">
    <property type="term" value="F:oxidoreductase activity, acting on paired donors, with oxidation of a pair of donors resulting in the reduction of molecular oxygen to two molecules of water"/>
    <property type="evidence" value="ECO:0007669"/>
    <property type="project" value="InterPro"/>
</dbReference>
<dbReference type="InterPro" id="IPR005804">
    <property type="entry name" value="FA_desaturase_dom"/>
</dbReference>
<dbReference type="PRINTS" id="PR00075">
    <property type="entry name" value="FACDDSATRASE"/>
</dbReference>
<evidence type="ECO:0000256" key="5">
    <source>
        <dbReference type="ARBA" id="ARBA00022832"/>
    </source>
</evidence>
<evidence type="ECO:0000256" key="7">
    <source>
        <dbReference type="ARBA" id="ARBA00023002"/>
    </source>
</evidence>
<feature type="domain" description="Fatty acid desaturase" evidence="13">
    <location>
        <begin position="103"/>
        <end position="309"/>
    </location>
</feature>
<keyword evidence="8" id="KW-0408">Iron</keyword>
<evidence type="ECO:0000256" key="8">
    <source>
        <dbReference type="ARBA" id="ARBA00023004"/>
    </source>
</evidence>
<evidence type="ECO:0000256" key="9">
    <source>
        <dbReference type="ARBA" id="ARBA00023098"/>
    </source>
</evidence>
<evidence type="ECO:0000256" key="1">
    <source>
        <dbReference type="ARBA" id="ARBA00004141"/>
    </source>
</evidence>
<dbReference type="Proteomes" id="UP000664277">
    <property type="component" value="Unassembled WGS sequence"/>
</dbReference>
<sequence length="360" mass="41634">MIKELRTTELTASAHSLSKVRASEKHPVPSDASYFDYGRPGLIYNLRLPKALRFLDSDYCAGGRQAMLDGEARSQIDRWFPFLFLHVFAGLALFYRPSLTAIWVMVGLYFVRMFAITAFYHRYFSHRTFKTSRLCQFLFAFWGGLSVQRGALWWASHHRNHHRNSDTELDIHSPVKRGFIWSHIGWITAECNMPTRYEVISDLVKFPELVFLNRFDWLPPICLAALLYFTGCMLDIYCPIAGTSGVELLLWGFFVSTVVLFHGVCSINSLSHIWGGKRYETGDESRNNFFLALLTLGEGWHNNHHRFPGSVKQGFFKGEIDITYGILKMMQWCHLVSDFRPVPQEAYDQEQFINKDLSRG</sequence>
<keyword evidence="5" id="KW-0276">Fatty acid metabolism</keyword>
<evidence type="ECO:0000256" key="3">
    <source>
        <dbReference type="ARBA" id="ARBA00022516"/>
    </source>
</evidence>
<reference evidence="14" key="1">
    <citation type="submission" date="2021-02" db="EMBL/GenBank/DDBJ databases">
        <title>Genome-Resolved Metagenomics of a Microbial Community Performing Photosynthetic Biological Nutrient Removal.</title>
        <authorList>
            <person name="Mcdaniel E.A."/>
        </authorList>
    </citation>
    <scope>NUCLEOTIDE SEQUENCE</scope>
    <source>
        <strain evidence="14">UWPOB_OBS1</strain>
    </source>
</reference>
<dbReference type="PANTHER" id="PTHR11351:SF31">
    <property type="entry name" value="DESATURASE 1, ISOFORM A-RELATED"/>
    <property type="match status" value="1"/>
</dbReference>
<evidence type="ECO:0000259" key="13">
    <source>
        <dbReference type="Pfam" id="PF00487"/>
    </source>
</evidence>
<evidence type="ECO:0000256" key="2">
    <source>
        <dbReference type="ARBA" id="ARBA00008749"/>
    </source>
</evidence>
<keyword evidence="11" id="KW-0275">Fatty acid biosynthesis</keyword>
<protein>
    <submittedName>
        <fullName evidence="14">Acyl-CoA desaturase</fullName>
    </submittedName>
</protein>
<keyword evidence="4 12" id="KW-0812">Transmembrane</keyword>
<evidence type="ECO:0000256" key="10">
    <source>
        <dbReference type="ARBA" id="ARBA00023136"/>
    </source>
</evidence>
<dbReference type="AlphaFoldDB" id="A0A8J7TLS2"/>
<keyword evidence="7" id="KW-0560">Oxidoreductase</keyword>
<feature type="transmembrane region" description="Helical" evidence="12">
    <location>
        <begin position="221"/>
        <end position="242"/>
    </location>
</feature>
<dbReference type="PANTHER" id="PTHR11351">
    <property type="entry name" value="ACYL-COA DESATURASE"/>
    <property type="match status" value="1"/>
</dbReference>
<proteinExistence type="inferred from homology"/>
<comment type="similarity">
    <text evidence="2">Belongs to the fatty acid desaturase type 2 family.</text>
</comment>
<evidence type="ECO:0000313" key="14">
    <source>
        <dbReference type="EMBL" id="MBN8659308.1"/>
    </source>
</evidence>
<feature type="transmembrane region" description="Helical" evidence="12">
    <location>
        <begin position="79"/>
        <end position="95"/>
    </location>
</feature>
<evidence type="ECO:0000256" key="11">
    <source>
        <dbReference type="ARBA" id="ARBA00023160"/>
    </source>
</evidence>
<gene>
    <name evidence="14" type="ORF">J0M35_03020</name>
</gene>
<feature type="transmembrane region" description="Helical" evidence="12">
    <location>
        <begin position="101"/>
        <end position="120"/>
    </location>
</feature>
<evidence type="ECO:0000256" key="12">
    <source>
        <dbReference type="SAM" id="Phobius"/>
    </source>
</evidence>
<dbReference type="GO" id="GO:0016020">
    <property type="term" value="C:membrane"/>
    <property type="evidence" value="ECO:0007669"/>
    <property type="project" value="UniProtKB-SubCell"/>
</dbReference>
<name>A0A8J7TLS2_9BACT</name>
<organism evidence="14 15">
    <name type="scientific">Candidatus Obscuribacter phosphatis</name>
    <dbReference type="NCBI Taxonomy" id="1906157"/>
    <lineage>
        <taxon>Bacteria</taxon>
        <taxon>Bacillati</taxon>
        <taxon>Candidatus Melainabacteria</taxon>
        <taxon>Candidatus Obscuribacterales</taxon>
        <taxon>Candidatus Obscuribacteraceae</taxon>
        <taxon>Candidatus Obscuribacter</taxon>
    </lineage>
</organism>
<keyword evidence="9" id="KW-0443">Lipid metabolism</keyword>
<keyword evidence="6 12" id="KW-1133">Transmembrane helix</keyword>
<keyword evidence="3" id="KW-0444">Lipid biosynthesis</keyword>
<evidence type="ECO:0000256" key="6">
    <source>
        <dbReference type="ARBA" id="ARBA00022989"/>
    </source>
</evidence>
<evidence type="ECO:0000256" key="4">
    <source>
        <dbReference type="ARBA" id="ARBA00022692"/>
    </source>
</evidence>
<dbReference type="InterPro" id="IPR015876">
    <property type="entry name" value="Acyl-CoA_DS"/>
</dbReference>
<keyword evidence="10 12" id="KW-0472">Membrane</keyword>